<evidence type="ECO:0000256" key="1">
    <source>
        <dbReference type="SAM" id="MobiDB-lite"/>
    </source>
</evidence>
<accession>A0A8X6YT32</accession>
<evidence type="ECO:0000313" key="2">
    <source>
        <dbReference type="EMBL" id="GFY78731.1"/>
    </source>
</evidence>
<organism evidence="2 3">
    <name type="scientific">Trichonephila inaurata madagascariensis</name>
    <dbReference type="NCBI Taxonomy" id="2747483"/>
    <lineage>
        <taxon>Eukaryota</taxon>
        <taxon>Metazoa</taxon>
        <taxon>Ecdysozoa</taxon>
        <taxon>Arthropoda</taxon>
        <taxon>Chelicerata</taxon>
        <taxon>Arachnida</taxon>
        <taxon>Araneae</taxon>
        <taxon>Araneomorphae</taxon>
        <taxon>Entelegynae</taxon>
        <taxon>Araneoidea</taxon>
        <taxon>Nephilidae</taxon>
        <taxon>Trichonephila</taxon>
        <taxon>Trichonephila inaurata</taxon>
    </lineage>
</organism>
<gene>
    <name evidence="2" type="primary">EVAR_2915_1</name>
    <name evidence="2" type="ORF">TNIN_449871</name>
</gene>
<keyword evidence="3" id="KW-1185">Reference proteome</keyword>
<evidence type="ECO:0000313" key="3">
    <source>
        <dbReference type="Proteomes" id="UP000886998"/>
    </source>
</evidence>
<comment type="caution">
    <text evidence="2">The sequence shown here is derived from an EMBL/GenBank/DDBJ whole genome shotgun (WGS) entry which is preliminary data.</text>
</comment>
<sequence length="91" mass="10602">MNYNILLLQEWFWSHCGCRKLGLQCSSDCGQCNGQACFNASRHKSDLHEDCTFDPKILQDLETNILDNENDENELEIFDNEDNEEEEEAKN</sequence>
<dbReference type="Proteomes" id="UP000886998">
    <property type="component" value="Unassembled WGS sequence"/>
</dbReference>
<proteinExistence type="predicted"/>
<reference evidence="2" key="1">
    <citation type="submission" date="2020-08" db="EMBL/GenBank/DDBJ databases">
        <title>Multicomponent nature underlies the extraordinary mechanical properties of spider dragline silk.</title>
        <authorList>
            <person name="Kono N."/>
            <person name="Nakamura H."/>
            <person name="Mori M."/>
            <person name="Yoshida Y."/>
            <person name="Ohtoshi R."/>
            <person name="Malay A.D."/>
            <person name="Moran D.A.P."/>
            <person name="Tomita M."/>
            <person name="Numata K."/>
            <person name="Arakawa K."/>
        </authorList>
    </citation>
    <scope>NUCLEOTIDE SEQUENCE</scope>
</reference>
<dbReference type="EMBL" id="BMAV01023157">
    <property type="protein sequence ID" value="GFY78731.1"/>
    <property type="molecule type" value="Genomic_DNA"/>
</dbReference>
<name>A0A8X6YT32_9ARAC</name>
<dbReference type="AlphaFoldDB" id="A0A8X6YT32"/>
<dbReference type="OrthoDB" id="8195485at2759"/>
<protein>
    <submittedName>
        <fullName evidence="2">Uncharacterized protein</fullName>
    </submittedName>
</protein>
<feature type="region of interest" description="Disordered" evidence="1">
    <location>
        <begin position="69"/>
        <end position="91"/>
    </location>
</feature>